<organism evidence="3 4">
    <name type="scientific">Azonexus hydrophilus</name>
    <dbReference type="NCBI Taxonomy" id="418702"/>
    <lineage>
        <taxon>Bacteria</taxon>
        <taxon>Pseudomonadati</taxon>
        <taxon>Pseudomonadota</taxon>
        <taxon>Betaproteobacteria</taxon>
        <taxon>Rhodocyclales</taxon>
        <taxon>Azonexaceae</taxon>
        <taxon>Azonexus</taxon>
    </lineage>
</organism>
<dbReference type="Gene3D" id="1.10.3210.10">
    <property type="entry name" value="Hypothetical protein af1432"/>
    <property type="match status" value="1"/>
</dbReference>
<evidence type="ECO:0000256" key="1">
    <source>
        <dbReference type="ARBA" id="ARBA00022801"/>
    </source>
</evidence>
<dbReference type="Gene3D" id="1.10.3550.10">
    <property type="entry name" value="eoxyguanosinetriphosphate triphosphohydrolase domain-like"/>
    <property type="match status" value="1"/>
</dbReference>
<dbReference type="PROSITE" id="PS51831">
    <property type="entry name" value="HD"/>
    <property type="match status" value="1"/>
</dbReference>
<evidence type="ECO:0000313" key="3">
    <source>
        <dbReference type="EMBL" id="WZJ20139.1"/>
    </source>
</evidence>
<dbReference type="EMBL" id="CP151406">
    <property type="protein sequence ID" value="WZJ20139.1"/>
    <property type="molecule type" value="Genomic_DNA"/>
</dbReference>
<dbReference type="InterPro" id="IPR026875">
    <property type="entry name" value="PHydrolase_assoc_dom"/>
</dbReference>
<dbReference type="Pfam" id="PF13286">
    <property type="entry name" value="HD_assoc"/>
    <property type="match status" value="1"/>
</dbReference>
<name>A0ABZ2XE86_9RHOO</name>
<proteinExistence type="predicted"/>
<dbReference type="InterPro" id="IPR023293">
    <property type="entry name" value="dGTP_triP_hydro_central_sf"/>
</dbReference>
<dbReference type="InterPro" id="IPR006261">
    <property type="entry name" value="dGTPase"/>
</dbReference>
<dbReference type="InterPro" id="IPR003607">
    <property type="entry name" value="HD/PDEase_dom"/>
</dbReference>
<dbReference type="InterPro" id="IPR050135">
    <property type="entry name" value="dGTPase-like"/>
</dbReference>
<evidence type="ECO:0000313" key="4">
    <source>
        <dbReference type="Proteomes" id="UP001479520"/>
    </source>
</evidence>
<dbReference type="Proteomes" id="UP001479520">
    <property type="component" value="Chromosome"/>
</dbReference>
<dbReference type="RefSeq" id="WP_341742974.1">
    <property type="nucleotide sequence ID" value="NZ_CP151406.1"/>
</dbReference>
<dbReference type="SMART" id="SM00471">
    <property type="entry name" value="HDc"/>
    <property type="match status" value="1"/>
</dbReference>
<dbReference type="InterPro" id="IPR027432">
    <property type="entry name" value="dGTP_triphosphohydrolase_C"/>
</dbReference>
<gene>
    <name evidence="3" type="primary">dgt</name>
    <name evidence="3" type="ORF">AADV58_09210</name>
</gene>
<dbReference type="Pfam" id="PF01966">
    <property type="entry name" value="HD"/>
    <property type="match status" value="1"/>
</dbReference>
<keyword evidence="4" id="KW-1185">Reference proteome</keyword>
<reference evidence="3 4" key="1">
    <citation type="submission" date="2024-04" db="EMBL/GenBank/DDBJ databases">
        <title>Dissimilatory iodate-reducing microorganisms contribute to the enrichment of iodine in groundwater.</title>
        <authorList>
            <person name="Jiang Z."/>
        </authorList>
    </citation>
    <scope>NUCLEOTIDE SEQUENCE [LARGE SCALE GENOMIC DNA]</scope>
    <source>
        <strain evidence="3 4">NCP973</strain>
    </source>
</reference>
<sequence length="458" mass="50231">MVNDDGRHMGKKKIWEKLLSSERLGAGKAPGTAERTAFQQDYDRIVFTSAFRRLKDKTQVFPLSKSDYVRTRLTHSLEASCVGRSLGAVVGREIIARHGLKDVESGDFGAIVAAACLAHDIGNPPFGHAGEDAIREWFRISGLLERHDFTAAQRADFERYEGNAQGFRIVSRLQSPANPGGLQLTSAVLATFTKYPRPSAVDGELDGKSGKKFGFFQQDADNFARVAASTGLVERIPGTAWRRHPLAFLVEVADDTCYLIVDLEDAARLGFVPYKDAECLLADLAGNTINGGRLDRLHDPKERLEYLRAKAIGRLLESAAAVFLENEAAILDGSFDEELLDQSPVGVPLQAVLRVAKETIYTARPALEIETAGFEVLGALLALYTNAVEAAAEVPGTRMTTRERMLLRLLPTQFLGHDGKPDADPYVRLLQVADFVAGMTDSYAVDMYRKLKGFDLPT</sequence>
<feature type="domain" description="HD" evidence="2">
    <location>
        <begin position="72"/>
        <end position="259"/>
    </location>
</feature>
<dbReference type="PANTHER" id="PTHR11373:SF32">
    <property type="entry name" value="DEOXYGUANOSINETRIPHOSPHATE TRIPHOSPHOHYDROLASE"/>
    <property type="match status" value="1"/>
</dbReference>
<dbReference type="NCBIfam" id="TIGR01353">
    <property type="entry name" value="dGTP_triPase"/>
    <property type="match status" value="1"/>
</dbReference>
<evidence type="ECO:0000259" key="2">
    <source>
        <dbReference type="PROSITE" id="PS51831"/>
    </source>
</evidence>
<accession>A0ABZ2XE86</accession>
<dbReference type="Gene3D" id="1.10.3410.10">
    <property type="entry name" value="putative deoxyguanosinetriphosphate triphosphohydrolase like domain"/>
    <property type="match status" value="1"/>
</dbReference>
<dbReference type="SUPFAM" id="SSF109604">
    <property type="entry name" value="HD-domain/PDEase-like"/>
    <property type="match status" value="1"/>
</dbReference>
<dbReference type="InterPro" id="IPR006674">
    <property type="entry name" value="HD_domain"/>
</dbReference>
<protein>
    <submittedName>
        <fullName evidence="3">dGTP triphosphohydrolase</fullName>
    </submittedName>
</protein>
<dbReference type="PANTHER" id="PTHR11373">
    <property type="entry name" value="DEOXYNUCLEOSIDE TRIPHOSPHATE TRIPHOSPHOHYDROLASE"/>
    <property type="match status" value="1"/>
</dbReference>
<keyword evidence="1" id="KW-0378">Hydrolase</keyword>